<dbReference type="Pfam" id="PF02620">
    <property type="entry name" value="YceD"/>
    <property type="match status" value="1"/>
</dbReference>
<accession>A0A2G5P8W8</accession>
<gene>
    <name evidence="1" type="ORF">CQY22_012370</name>
</gene>
<evidence type="ECO:0000313" key="2">
    <source>
        <dbReference type="Proteomes" id="UP000230551"/>
    </source>
</evidence>
<dbReference type="OrthoDB" id="9790372at2"/>
<dbReference type="Proteomes" id="UP000230551">
    <property type="component" value="Unassembled WGS sequence"/>
</dbReference>
<dbReference type="PANTHER" id="PTHR34374">
    <property type="entry name" value="LARGE RIBOSOMAL RNA SUBUNIT ACCUMULATION PROTEIN YCED HOMOLOG 1, CHLOROPLASTIC"/>
    <property type="match status" value="1"/>
</dbReference>
<evidence type="ECO:0008006" key="3">
    <source>
        <dbReference type="Google" id="ProtNLM"/>
    </source>
</evidence>
<dbReference type="STRING" id="85968.GCA_900073015_00432"/>
<protein>
    <recommendedName>
        <fullName evidence="3">DUF177 domain-containing protein</fullName>
    </recommendedName>
</protein>
<dbReference type="EMBL" id="PDCN02000015">
    <property type="protein sequence ID" value="PIB74697.1"/>
    <property type="molecule type" value="Genomic_DNA"/>
</dbReference>
<dbReference type="InterPro" id="IPR003772">
    <property type="entry name" value="YceD"/>
</dbReference>
<dbReference type="PANTHER" id="PTHR34374:SF1">
    <property type="entry name" value="LARGE RIBOSOMAL RNA SUBUNIT ACCUMULATION PROTEIN YCED HOMOLOG 1, CHLOROPLASTIC"/>
    <property type="match status" value="1"/>
</dbReference>
<proteinExistence type="predicted"/>
<comment type="caution">
    <text evidence="1">The sequence shown here is derived from an EMBL/GenBank/DDBJ whole genome shotgun (WGS) entry which is preliminary data.</text>
</comment>
<name>A0A2G5P8W8_9MYCO</name>
<keyword evidence="2" id="KW-1185">Reference proteome</keyword>
<evidence type="ECO:0000313" key="1">
    <source>
        <dbReference type="EMBL" id="PIB74697.1"/>
    </source>
</evidence>
<organism evidence="1 2">
    <name type="scientific">Mycolicibacterium brumae</name>
    <dbReference type="NCBI Taxonomy" id="85968"/>
    <lineage>
        <taxon>Bacteria</taxon>
        <taxon>Bacillati</taxon>
        <taxon>Actinomycetota</taxon>
        <taxon>Actinomycetes</taxon>
        <taxon>Mycobacteriales</taxon>
        <taxon>Mycobacteriaceae</taxon>
        <taxon>Mycolicibacterium</taxon>
    </lineage>
</organism>
<reference evidence="1 2" key="1">
    <citation type="journal article" date="2017" name="Infect. Genet. Evol.">
        <title>The new phylogeny of the genus Mycobacterium: The old and the news.</title>
        <authorList>
            <person name="Tortoli E."/>
            <person name="Fedrizzi T."/>
            <person name="Meehan C.J."/>
            <person name="Trovato A."/>
            <person name="Grottola A."/>
            <person name="Giacobazzi E."/>
            <person name="Serpini G.F."/>
            <person name="Tagliazucchi S."/>
            <person name="Fabio A."/>
            <person name="Bettua C."/>
            <person name="Bertorelli R."/>
            <person name="Frascaro F."/>
            <person name="De Sanctis V."/>
            <person name="Pecorari M."/>
            <person name="Jousson O."/>
            <person name="Segata N."/>
            <person name="Cirillo D.M."/>
        </authorList>
    </citation>
    <scope>NUCLEOTIDE SEQUENCE [LARGE SCALE GENOMIC DNA]</scope>
    <source>
        <strain evidence="1 2">CIP1034565</strain>
    </source>
</reference>
<sequence length="171" mass="18133">MRIDVARLGRRPGAMITRAETAPSPSRIGLDLLAIPVGAPLELDLQLQSVSEGVLVTGTVAAPTEGECSRCLTPFTGDVEIELTELFAYPDSTTEATSEEDEVGHLVDDIVDLEQTVVDAVGLALPFSPLCSPDCPGLCPHCGVALATAEEGHSHEIIDPRWAKLAEFKDD</sequence>
<dbReference type="AlphaFoldDB" id="A0A2G5P8W8"/>